<sequence length="295" mass="33046">MYSSAKCKKCRHILFDDKDIKAALINAHSDILNEESLRGNCLSVEELVCLSEDKLPDWIITIIQENNWSKGKINCKHCSARLGSFDFISGVKCACRSFILPPVHLKFRFCGDADCPDWVLVEINILSTLSSVKLKLLTQVVANGIVNPPIDMAKAEKLFADSKLDLDLDLKACVACLSFIITSTVWYNCDRNVLHSELQQLGLPREHSTSIRRVTDDNYAEIAAKLAASSLKINPLQKCNIQHDENTNAFEVSLEIGNNPPTNILMTPFTLDVLLENLKSVRSTMKELHENPYVL</sequence>
<evidence type="ECO:0000313" key="1">
    <source>
        <dbReference type="EMBL" id="KAI4471909.1"/>
    </source>
</evidence>
<comment type="caution">
    <text evidence="1">The sequence shown here is derived from an EMBL/GenBank/DDBJ whole genome shotgun (WGS) entry which is preliminary data.</text>
</comment>
<accession>A0ACB9TYG4</accession>
<proteinExistence type="predicted"/>
<gene>
    <name evidence="1" type="ORF">MML48_1g13387</name>
</gene>
<dbReference type="EMBL" id="CM043015">
    <property type="protein sequence ID" value="KAI4471909.1"/>
    <property type="molecule type" value="Genomic_DNA"/>
</dbReference>
<organism evidence="1 2">
    <name type="scientific">Holotrichia oblita</name>
    <name type="common">Chafer beetle</name>
    <dbReference type="NCBI Taxonomy" id="644536"/>
    <lineage>
        <taxon>Eukaryota</taxon>
        <taxon>Metazoa</taxon>
        <taxon>Ecdysozoa</taxon>
        <taxon>Arthropoda</taxon>
        <taxon>Hexapoda</taxon>
        <taxon>Insecta</taxon>
        <taxon>Pterygota</taxon>
        <taxon>Neoptera</taxon>
        <taxon>Endopterygota</taxon>
        <taxon>Coleoptera</taxon>
        <taxon>Polyphaga</taxon>
        <taxon>Scarabaeiformia</taxon>
        <taxon>Scarabaeidae</taxon>
        <taxon>Melolonthinae</taxon>
        <taxon>Holotrichia</taxon>
    </lineage>
</organism>
<reference evidence="1" key="1">
    <citation type="submission" date="2022-04" db="EMBL/GenBank/DDBJ databases">
        <title>Chromosome-scale genome assembly of Holotrichia oblita Faldermann.</title>
        <authorList>
            <person name="Rongchong L."/>
        </authorList>
    </citation>
    <scope>NUCLEOTIDE SEQUENCE</scope>
    <source>
        <strain evidence="1">81SQS9</strain>
    </source>
</reference>
<evidence type="ECO:0000313" key="2">
    <source>
        <dbReference type="Proteomes" id="UP001056778"/>
    </source>
</evidence>
<protein>
    <submittedName>
        <fullName evidence="1">Comm domain-containing protein 4-8 family member</fullName>
    </submittedName>
</protein>
<keyword evidence="2" id="KW-1185">Reference proteome</keyword>
<dbReference type="Proteomes" id="UP001056778">
    <property type="component" value="Chromosome 1"/>
</dbReference>
<name>A0ACB9TYG4_HOLOL</name>